<dbReference type="STRING" id="59561.AQZ59_00010"/>
<sequence length="608" mass="66752">MSEYIEEEGVSFVPGKMEVTDQMTVPALIRRRALEMPKKTAFYRKSTMGNQWIGVAWSQFYDEIRALARGFIALGLKPGDRVAIMSHTSDQWSLFDLAIQFAGGYAVPIYETSVLDQAEWIINDAGCRFAVVENQAMETMMSPLLGGDILEKIFVMADDAQGRISALGSLHDDDEIDRRIDTQAADDVWTIIYTSGTTGRPKGVVLTHRNLLHVVINGPVDEGLMDIVARKGSRTLLFLPMAHVFARFINVLALYAGTEIGYSPDTRNLVADMQSFKPTYVLAVPRVFEKIYNAADAKAGKGVKLKMFRTAAKVAIAYARALETPDSPSAQLKAQQRFFDKLVYSKLREIMGGKVKYAISGGAPLGNRLAAFFTGAGIQVLEGYGLSETAAPTTVNRVNKSRLGSVGPAYPGCYVKAAEDGEILVKGDHIFKSYHNNPEATAAAFTEDGWFRTGDIGRVDEEEFVWVTGRKKELIVTAGGKNVAPAELEDRLRSHPLISQVVVVGDQKPFIAALVTLDAEALPQWLSNRGLPAMSVTEAINDPQVVAAIDRAVKRTNEHVSRAESIRKFKILPGDFTVENGYLTPSLKVKRTAVIRDFDAAIAEIYTK</sequence>
<dbReference type="PROSITE" id="PS00455">
    <property type="entry name" value="AMP_BINDING"/>
    <property type="match status" value="1"/>
</dbReference>
<dbReference type="Pfam" id="PF23562">
    <property type="entry name" value="AMP-binding_C_3"/>
    <property type="match status" value="1"/>
</dbReference>
<evidence type="ECO:0000256" key="6">
    <source>
        <dbReference type="ARBA" id="ARBA00032875"/>
    </source>
</evidence>
<accession>A0A0W1KLJ5</accession>
<dbReference type="InterPro" id="IPR042099">
    <property type="entry name" value="ANL_N_sf"/>
</dbReference>
<dbReference type="RefSeq" id="WP_062611974.1">
    <property type="nucleotide sequence ID" value="NZ_LNIZ01000001.1"/>
</dbReference>
<evidence type="ECO:0000256" key="4">
    <source>
        <dbReference type="ARBA" id="ARBA00023098"/>
    </source>
</evidence>
<proteinExistence type="inferred from homology"/>
<dbReference type="InterPro" id="IPR045851">
    <property type="entry name" value="AMP-bd_C_sf"/>
</dbReference>
<keyword evidence="3" id="KW-0276">Fatty acid metabolism</keyword>
<dbReference type="PANTHER" id="PTHR43272">
    <property type="entry name" value="LONG-CHAIN-FATTY-ACID--COA LIGASE"/>
    <property type="match status" value="1"/>
</dbReference>
<organism evidence="8 9">
    <name type="scientific">Trueperella bernardiae</name>
    <dbReference type="NCBI Taxonomy" id="59561"/>
    <lineage>
        <taxon>Bacteria</taxon>
        <taxon>Bacillati</taxon>
        <taxon>Actinomycetota</taxon>
        <taxon>Actinomycetes</taxon>
        <taxon>Actinomycetales</taxon>
        <taxon>Actinomycetaceae</taxon>
        <taxon>Trueperella</taxon>
    </lineage>
</organism>
<comment type="similarity">
    <text evidence="1">Belongs to the ATP-dependent AMP-binding enzyme family.</text>
</comment>
<evidence type="ECO:0000256" key="1">
    <source>
        <dbReference type="ARBA" id="ARBA00006432"/>
    </source>
</evidence>
<protein>
    <recommendedName>
        <fullName evidence="6">Acyl-CoA synthetase</fullName>
    </recommendedName>
</protein>
<evidence type="ECO:0000313" key="9">
    <source>
        <dbReference type="Proteomes" id="UP000054404"/>
    </source>
</evidence>
<name>A0A0W1KLJ5_9ACTO</name>
<gene>
    <name evidence="8" type="ORF">AQZ59_00010</name>
</gene>
<dbReference type="PATRIC" id="fig|59561.3.peg.10"/>
<comment type="catalytic activity">
    <reaction evidence="5">
        <text>a long-chain fatty acid + ATP + CoA = a long-chain fatty acyl-CoA + AMP + diphosphate</text>
        <dbReference type="Rhea" id="RHEA:15421"/>
        <dbReference type="ChEBI" id="CHEBI:30616"/>
        <dbReference type="ChEBI" id="CHEBI:33019"/>
        <dbReference type="ChEBI" id="CHEBI:57287"/>
        <dbReference type="ChEBI" id="CHEBI:57560"/>
        <dbReference type="ChEBI" id="CHEBI:83139"/>
        <dbReference type="ChEBI" id="CHEBI:456215"/>
        <dbReference type="EC" id="6.2.1.3"/>
    </reaction>
    <physiologicalReaction direction="left-to-right" evidence="5">
        <dbReference type="Rhea" id="RHEA:15422"/>
    </physiologicalReaction>
</comment>
<evidence type="ECO:0000256" key="2">
    <source>
        <dbReference type="ARBA" id="ARBA00022598"/>
    </source>
</evidence>
<dbReference type="EMBL" id="LNIZ01000001">
    <property type="protein sequence ID" value="KTF04710.1"/>
    <property type="molecule type" value="Genomic_DNA"/>
</dbReference>
<dbReference type="CDD" id="cd05907">
    <property type="entry name" value="VL_LC_FACS_like"/>
    <property type="match status" value="1"/>
</dbReference>
<dbReference type="Proteomes" id="UP000054404">
    <property type="component" value="Unassembled WGS sequence"/>
</dbReference>
<evidence type="ECO:0000259" key="7">
    <source>
        <dbReference type="Pfam" id="PF00501"/>
    </source>
</evidence>
<reference evidence="8 9" key="1">
    <citation type="submission" date="2015-11" db="EMBL/GenBank/DDBJ databases">
        <title>Draft Genome Sequence of the Type Strain Trueperella bernardiae LCDC 89-0504T, Isolated from Blood Culture.</title>
        <authorList>
            <person name="Bernier A.-M."/>
            <person name="Bernard K."/>
        </authorList>
    </citation>
    <scope>NUCLEOTIDE SEQUENCE [LARGE SCALE GENOMIC DNA]</scope>
    <source>
        <strain evidence="8 9">LCDC 89-0504</strain>
    </source>
</reference>
<dbReference type="Gene3D" id="3.30.300.30">
    <property type="match status" value="1"/>
</dbReference>
<evidence type="ECO:0000256" key="3">
    <source>
        <dbReference type="ARBA" id="ARBA00022832"/>
    </source>
</evidence>
<dbReference type="SUPFAM" id="SSF56801">
    <property type="entry name" value="Acetyl-CoA synthetase-like"/>
    <property type="match status" value="1"/>
</dbReference>
<dbReference type="Pfam" id="PF00501">
    <property type="entry name" value="AMP-binding"/>
    <property type="match status" value="1"/>
</dbReference>
<dbReference type="InterPro" id="IPR020845">
    <property type="entry name" value="AMP-binding_CS"/>
</dbReference>
<evidence type="ECO:0000313" key="8">
    <source>
        <dbReference type="EMBL" id="KTF04710.1"/>
    </source>
</evidence>
<dbReference type="PANTHER" id="PTHR43272:SF32">
    <property type="entry name" value="AMP-DEPENDENT SYNTHETASE_LIGASE DOMAIN-CONTAINING PROTEIN"/>
    <property type="match status" value="1"/>
</dbReference>
<dbReference type="Gene3D" id="3.40.50.12780">
    <property type="entry name" value="N-terminal domain of ligase-like"/>
    <property type="match status" value="1"/>
</dbReference>
<comment type="caution">
    <text evidence="8">The sequence shown here is derived from an EMBL/GenBank/DDBJ whole genome shotgun (WGS) entry which is preliminary data.</text>
</comment>
<dbReference type="GO" id="GO:0016020">
    <property type="term" value="C:membrane"/>
    <property type="evidence" value="ECO:0007669"/>
    <property type="project" value="TreeGrafter"/>
</dbReference>
<dbReference type="GO" id="GO:0004467">
    <property type="term" value="F:long-chain fatty acid-CoA ligase activity"/>
    <property type="evidence" value="ECO:0007669"/>
    <property type="project" value="UniProtKB-EC"/>
</dbReference>
<keyword evidence="4" id="KW-0443">Lipid metabolism</keyword>
<keyword evidence="2 8" id="KW-0436">Ligase</keyword>
<keyword evidence="9" id="KW-1185">Reference proteome</keyword>
<dbReference type="OrthoDB" id="9803968at2"/>
<dbReference type="AlphaFoldDB" id="A0A0W1KLJ5"/>
<feature type="domain" description="AMP-dependent synthetase/ligase" evidence="7">
    <location>
        <begin position="30"/>
        <end position="435"/>
    </location>
</feature>
<dbReference type="InterPro" id="IPR000873">
    <property type="entry name" value="AMP-dep_synth/lig_dom"/>
</dbReference>
<evidence type="ECO:0000256" key="5">
    <source>
        <dbReference type="ARBA" id="ARBA00024484"/>
    </source>
</evidence>